<gene>
    <name evidence="2" type="ORF">P1J78_03290</name>
</gene>
<evidence type="ECO:0000313" key="3">
    <source>
        <dbReference type="Proteomes" id="UP001220964"/>
    </source>
</evidence>
<comment type="caution">
    <text evidence="2">The sequence shown here is derived from an EMBL/GenBank/DDBJ whole genome shotgun (WGS) entry which is preliminary data.</text>
</comment>
<keyword evidence="1" id="KW-1133">Transmembrane helix</keyword>
<sequence>MSLPFILACLWCIAANFAGMLPSRRSHWPAAYTLIALGLPILAWLYLEDGPWFALVFLIAGMSILRWPVRFLFRWLNRTLGTKE</sequence>
<dbReference type="Proteomes" id="UP001220964">
    <property type="component" value="Unassembled WGS sequence"/>
</dbReference>
<keyword evidence="1" id="KW-0812">Transmembrane</keyword>
<evidence type="ECO:0000256" key="1">
    <source>
        <dbReference type="SAM" id="Phobius"/>
    </source>
</evidence>
<accession>A0AAE3NNW0</accession>
<protein>
    <submittedName>
        <fullName evidence="2">DUF2484 family protein</fullName>
    </submittedName>
</protein>
<dbReference type="InterPro" id="IPR018919">
    <property type="entry name" value="DUF2484"/>
</dbReference>
<dbReference type="Pfam" id="PF10658">
    <property type="entry name" value="DUF2484"/>
    <property type="match status" value="1"/>
</dbReference>
<organism evidence="2 3">
    <name type="scientific">Psychromarinibacter sediminicola</name>
    <dbReference type="NCBI Taxonomy" id="3033385"/>
    <lineage>
        <taxon>Bacteria</taxon>
        <taxon>Pseudomonadati</taxon>
        <taxon>Pseudomonadota</taxon>
        <taxon>Alphaproteobacteria</taxon>
        <taxon>Rhodobacterales</taxon>
        <taxon>Paracoccaceae</taxon>
        <taxon>Psychromarinibacter</taxon>
    </lineage>
</organism>
<reference evidence="2" key="1">
    <citation type="submission" date="2023-03" db="EMBL/GenBank/DDBJ databases">
        <title>Multiphase analysis and comparison of six strains from genera Psychromarinibacter, Lutimaribacter, and Maritimibacter, including a novel species: Psychromarinibacter sediminicola sp. nov.</title>
        <authorList>
            <person name="Wang Y.-H."/>
            <person name="Ye M.-Q."/>
            <person name="Du Z.-J."/>
        </authorList>
    </citation>
    <scope>NUCLEOTIDE SEQUENCE</scope>
    <source>
        <strain evidence="2">C21-152</strain>
    </source>
</reference>
<name>A0AAE3NNW0_9RHOB</name>
<evidence type="ECO:0000313" key="2">
    <source>
        <dbReference type="EMBL" id="MDF0599749.1"/>
    </source>
</evidence>
<feature type="transmembrane region" description="Helical" evidence="1">
    <location>
        <begin position="52"/>
        <end position="69"/>
    </location>
</feature>
<dbReference type="RefSeq" id="WP_275565895.1">
    <property type="nucleotide sequence ID" value="NZ_JARGYC010000005.1"/>
</dbReference>
<dbReference type="AlphaFoldDB" id="A0AAE3NNW0"/>
<dbReference type="EMBL" id="JARGYC010000005">
    <property type="protein sequence ID" value="MDF0599749.1"/>
    <property type="molecule type" value="Genomic_DNA"/>
</dbReference>
<keyword evidence="3" id="KW-1185">Reference proteome</keyword>
<proteinExistence type="predicted"/>
<keyword evidence="1" id="KW-0472">Membrane</keyword>
<feature type="transmembrane region" description="Helical" evidence="1">
    <location>
        <begin position="28"/>
        <end position="47"/>
    </location>
</feature>